<evidence type="ECO:0000313" key="3">
    <source>
        <dbReference type="Proteomes" id="UP001189429"/>
    </source>
</evidence>
<accession>A0ABN9TZC0</accession>
<comment type="caution">
    <text evidence="2">The sequence shown here is derived from an EMBL/GenBank/DDBJ whole genome shotgun (WGS) entry which is preliminary data.</text>
</comment>
<dbReference type="EMBL" id="CAUYUJ010015267">
    <property type="protein sequence ID" value="CAK0851713.1"/>
    <property type="molecule type" value="Genomic_DNA"/>
</dbReference>
<reference evidence="2" key="1">
    <citation type="submission" date="2023-10" db="EMBL/GenBank/DDBJ databases">
        <authorList>
            <person name="Chen Y."/>
            <person name="Shah S."/>
            <person name="Dougan E. K."/>
            <person name="Thang M."/>
            <person name="Chan C."/>
        </authorList>
    </citation>
    <scope>NUCLEOTIDE SEQUENCE [LARGE SCALE GENOMIC DNA]</scope>
</reference>
<feature type="coiled-coil region" evidence="1">
    <location>
        <begin position="71"/>
        <end position="102"/>
    </location>
</feature>
<protein>
    <recommendedName>
        <fullName evidence="4">Reverse transcriptase domain-containing protein</fullName>
    </recommendedName>
</protein>
<sequence length="1551" mass="169583">MATPVLGEDPAGLDGAPPEAAAAIAHLRETLFAEVRSSQERLLQNMDKSLGGIQRALERRTALLESRQGKVERIQQQREEDAKRLEDEMRRRQKETDKIMAKHSADLAQLQRELGVVAAGAPPPPETGPAWSRAIDRAVMVVTCKAPLMRAAVERAMAPVLGDAQLTEVSKVEGDDLGQRFVVRMGGDVGLAERRVRKLVATLRGGGPGGTWRQVAAATPTGHTAPLSLSKDKNSRQVSHEITLKKMRRALEEGLSKRIFVDPVGPDQMEGEAGPVLLDLSSRAPPDMHQVYVRAMQAAAAETRDAQLQGMAWSKRCTALIFRQVARVVARQHVSMAESGVWPGPGAPSFRRSLKPMRNSYEFLIAVGSLDSAEPWNVVLLPDRFSRGGTLRPWKPLAAARLAAEGDTSERCRRERDSKAFIPKYGMKEAIASAVNFKLKSMIDRGASKAQRGFITGRNFLENLVELDAMSRVASMCALEQARGWEEPTLLSFDFAHAFPSLLHDWMWRVLEAWTVPLGLEHLLKESYANVEVVEAGPCHWVLFVILCGILQGDPLSGTMFVIGAQPFVEAHMQQLEAKALGLTRRRADDIQALIFCRRGLRTLARIFRLSERLAGLQLQPKKCAAVPLWAPFSAEVEDAMRKCLDEACGWGSFTVASSVELPGCLVGPGASLAAQWAAPLARLRERVLALAASPLDMTAAFFEHGRRCQPVLACKAQLWPMPTELIDDERSLLCRLARCSGRLFKKNTFFDLETLVGPRCVPTSDLLAASLMRAALSTLETWRRAAAHLSEVAPRLPMVRCMSGQPWPAWWEAPAPAVTLARAEAAGRELLEKSGLRVKLWTSLLVASRPDGPVEWLAMAEMSAFVCPGQGDDFLFADAEHHVGIPSGRVARGPALPADAPVSLFLAGKMSSAELLRQAVPADVLPIHTAAAVAQKLLEPDALPDDNTVLGVRYHDASLLARHPEVRERFKLRNVGMAVARDGVARAEMWAQRFERQSGRGLRVTAANESGRRRADSGEGASIRAPADHAMENALDGYWYNSSSGHFKIEGMQIVWQKHRLASQAWTLKPEGEGSYSVSVNGTKHVATVATRPGISLVWGDGDVWVKKRELGACALKSRLEALDALKGHVVFGRIPGEGCSYRALVRGHGRSGELQLLVNEKADSLEQAFPLLDIGSKAWSRAGLLKSTAKKIASVLKGHFRLAASILGKQRDLEAYHLLKTSFANHPSLQGGGEGRRGLDWPPLRPRNFPTVVCGGRQDRGGCSVYDRALSALCWRAPAPAAAEGAVHPFVRAILSRWRQDHDVDGFELVDAVALRPRPREPGSPAVAAPAGEGLAAGRMLRVVRLKGAEEGKTAAQLERALITAVLETDSFCERDGFVLVDARSAADPSAQSLELARRLVRDLLRAPEGACKGTVDEEASVKAMRRFRGFKYGAGSEDSYFCGLIRNAVGKLIVSRCRMPLYPMLCIDIPFGRLDCPNIVAGYNRCYGGVRGAMRKASVQDAAKSYEQFDQQTRRFFDEVLCPHLFGGLTFQQANAIYRALEERERAG</sequence>
<keyword evidence="3" id="KW-1185">Reference proteome</keyword>
<evidence type="ECO:0008006" key="4">
    <source>
        <dbReference type="Google" id="ProtNLM"/>
    </source>
</evidence>
<dbReference type="Proteomes" id="UP001189429">
    <property type="component" value="Unassembled WGS sequence"/>
</dbReference>
<proteinExistence type="predicted"/>
<organism evidence="2 3">
    <name type="scientific">Prorocentrum cordatum</name>
    <dbReference type="NCBI Taxonomy" id="2364126"/>
    <lineage>
        <taxon>Eukaryota</taxon>
        <taxon>Sar</taxon>
        <taxon>Alveolata</taxon>
        <taxon>Dinophyceae</taxon>
        <taxon>Prorocentrales</taxon>
        <taxon>Prorocentraceae</taxon>
        <taxon>Prorocentrum</taxon>
    </lineage>
</organism>
<evidence type="ECO:0000256" key="1">
    <source>
        <dbReference type="SAM" id="Coils"/>
    </source>
</evidence>
<evidence type="ECO:0000313" key="2">
    <source>
        <dbReference type="EMBL" id="CAK0851713.1"/>
    </source>
</evidence>
<gene>
    <name evidence="2" type="ORF">PCOR1329_LOCUS43801</name>
</gene>
<name>A0ABN9TZC0_9DINO</name>
<keyword evidence="1" id="KW-0175">Coiled coil</keyword>